<accession>A0AAD7U416</accession>
<gene>
    <name evidence="1" type="ORF">ONZ51_g7</name>
</gene>
<sequence length="156" mass="17627">MTPITLLAKVSGRTQSHPTHVDRNPNITYLEAPILPTSPLEVGSRVQVVFLEPKSRSIARSMNYRNEPKYNAYTSDIRGRIVGIRAMEAEVTELVLKNDNAESSTEFAYVAIPHLEGTTVRLSTWMKVVRWIVITLSPRTRRIPIEPLTAMEWTPA</sequence>
<proteinExistence type="predicted"/>
<dbReference type="EMBL" id="JAPEVG010000001">
    <property type="protein sequence ID" value="KAJ8502215.1"/>
    <property type="molecule type" value="Genomic_DNA"/>
</dbReference>
<name>A0AAD7U416_9APHY</name>
<dbReference type="AlphaFoldDB" id="A0AAD7U416"/>
<dbReference type="Proteomes" id="UP001215151">
    <property type="component" value="Unassembled WGS sequence"/>
</dbReference>
<reference evidence="1" key="1">
    <citation type="submission" date="2022-11" db="EMBL/GenBank/DDBJ databases">
        <title>Genome Sequence of Cubamyces cubensis.</title>
        <authorList>
            <person name="Buettner E."/>
        </authorList>
    </citation>
    <scope>NUCLEOTIDE SEQUENCE</scope>
    <source>
        <strain evidence="1">MPL-01</strain>
    </source>
</reference>
<protein>
    <submittedName>
        <fullName evidence="1">Uncharacterized protein</fullName>
    </submittedName>
</protein>
<keyword evidence="2" id="KW-1185">Reference proteome</keyword>
<comment type="caution">
    <text evidence="1">The sequence shown here is derived from an EMBL/GenBank/DDBJ whole genome shotgun (WGS) entry which is preliminary data.</text>
</comment>
<organism evidence="1 2">
    <name type="scientific">Trametes cubensis</name>
    <dbReference type="NCBI Taxonomy" id="1111947"/>
    <lineage>
        <taxon>Eukaryota</taxon>
        <taxon>Fungi</taxon>
        <taxon>Dikarya</taxon>
        <taxon>Basidiomycota</taxon>
        <taxon>Agaricomycotina</taxon>
        <taxon>Agaricomycetes</taxon>
        <taxon>Polyporales</taxon>
        <taxon>Polyporaceae</taxon>
        <taxon>Trametes</taxon>
    </lineage>
</organism>
<evidence type="ECO:0000313" key="2">
    <source>
        <dbReference type="Proteomes" id="UP001215151"/>
    </source>
</evidence>
<evidence type="ECO:0000313" key="1">
    <source>
        <dbReference type="EMBL" id="KAJ8502215.1"/>
    </source>
</evidence>